<dbReference type="EMBL" id="JAAORC010000001">
    <property type="protein sequence ID" value="MBO8222573.1"/>
    <property type="molecule type" value="Genomic_DNA"/>
</dbReference>
<feature type="domain" description="Calcineurin-like phosphoesterase" evidence="1">
    <location>
        <begin position="2"/>
        <end position="197"/>
    </location>
</feature>
<accession>A0A8I2BKG3</accession>
<gene>
    <name evidence="2" type="ORF">HA142_03515</name>
</gene>
<dbReference type="GO" id="GO:0016787">
    <property type="term" value="F:hydrolase activity"/>
    <property type="evidence" value="ECO:0007669"/>
    <property type="project" value="InterPro"/>
</dbReference>
<evidence type="ECO:0000259" key="1">
    <source>
        <dbReference type="Pfam" id="PF00149"/>
    </source>
</evidence>
<evidence type="ECO:0000313" key="2">
    <source>
        <dbReference type="EMBL" id="MBO8222573.1"/>
    </source>
</evidence>
<dbReference type="SUPFAM" id="SSF56300">
    <property type="entry name" value="Metallo-dependent phosphatases"/>
    <property type="match status" value="1"/>
</dbReference>
<dbReference type="PANTHER" id="PTHR35769:SF2">
    <property type="entry name" value="CALCINEURIN-LIKE METALLO-PHOSPHOESTERASE SUPERFAMILY PROTEIN"/>
    <property type="match status" value="1"/>
</dbReference>
<evidence type="ECO:0000313" key="3">
    <source>
        <dbReference type="Proteomes" id="UP000666562"/>
    </source>
</evidence>
<dbReference type="InterPro" id="IPR004843">
    <property type="entry name" value="Calcineurin-like_PHP"/>
</dbReference>
<dbReference type="PANTHER" id="PTHR35769">
    <property type="entry name" value="CALCINEURIN-LIKE METALLO-PHOSPHOESTERASE SUPERFAMILY PROTEIN"/>
    <property type="match status" value="1"/>
</dbReference>
<proteinExistence type="predicted"/>
<dbReference type="Gene3D" id="3.60.21.10">
    <property type="match status" value="1"/>
</dbReference>
<sequence length="270" mass="30686">MVGDCHGQWSELDLKVLSIINPNIVLFVGDISDGSVKIIKKINEIKVPTFVILGNHDRGKDSTGETLSKQIRVLGEKYCAWDLKVFNNQINLLSARPCSSGGGYYLSKEVKGIYGPITEQDSINKIIKCSEETIEEIPLIIMSHAGPSGLGSEPKSICGKDWKLPSLDWGDRDLSAAIYQIQKRRKVDLVIFGHMHNRLKRNLGLREMFKIDSKGTIYFNTAVVPRYKTDEDGNLLINFSWIEFENKELRHVSHRWYSESGEIREEDKFL</sequence>
<dbReference type="AlphaFoldDB" id="A0A8I2BKG3"/>
<protein>
    <submittedName>
        <fullName evidence="2">TIGR04168 family protein</fullName>
    </submittedName>
</protein>
<dbReference type="Proteomes" id="UP000666562">
    <property type="component" value="Unassembled WGS sequence"/>
</dbReference>
<organism evidence="2 3">
    <name type="scientific">Prochlorococcus marinus str. XMU1401</name>
    <dbReference type="NCBI Taxonomy" id="2052594"/>
    <lineage>
        <taxon>Bacteria</taxon>
        <taxon>Bacillati</taxon>
        <taxon>Cyanobacteriota</taxon>
        <taxon>Cyanophyceae</taxon>
        <taxon>Synechococcales</taxon>
        <taxon>Prochlorococcaceae</taxon>
        <taxon>Prochlorococcus</taxon>
    </lineage>
</organism>
<dbReference type="InterPro" id="IPR027629">
    <property type="entry name" value="DevT-like"/>
</dbReference>
<dbReference type="Pfam" id="PF00149">
    <property type="entry name" value="Metallophos"/>
    <property type="match status" value="1"/>
</dbReference>
<comment type="caution">
    <text evidence="2">The sequence shown here is derived from an EMBL/GenBank/DDBJ whole genome shotgun (WGS) entry which is preliminary data.</text>
</comment>
<reference evidence="2" key="1">
    <citation type="submission" date="2020-03" db="EMBL/GenBank/DDBJ databases">
        <title>Genome differentiation and subclade ecological adaptation of Prochlorococcus HLII clade in the global ocean.</title>
        <authorList>
            <person name="Yan W."/>
            <person name="Fen X."/>
            <person name="Zhang W."/>
        </authorList>
    </citation>
    <scope>NUCLEOTIDE SEQUENCE</scope>
    <source>
        <strain evidence="2">XMU1401</strain>
    </source>
</reference>
<dbReference type="NCBIfam" id="TIGR04168">
    <property type="entry name" value="TIGR04168 family protein"/>
    <property type="match status" value="1"/>
</dbReference>
<dbReference type="InterPro" id="IPR029052">
    <property type="entry name" value="Metallo-depent_PP-like"/>
</dbReference>
<name>A0A8I2BKG3_PROMR</name>